<evidence type="ECO:0000256" key="8">
    <source>
        <dbReference type="SAM" id="Phobius"/>
    </source>
</evidence>
<protein>
    <submittedName>
        <fullName evidence="10">Neuromedin U receptor 1</fullName>
    </submittedName>
</protein>
<evidence type="ECO:0000256" key="5">
    <source>
        <dbReference type="ARBA" id="ARBA00023136"/>
    </source>
</evidence>
<dbReference type="GO" id="GO:0005886">
    <property type="term" value="C:plasma membrane"/>
    <property type="evidence" value="ECO:0007669"/>
    <property type="project" value="TreeGrafter"/>
</dbReference>
<reference evidence="10" key="1">
    <citation type="submission" date="2025-08" db="UniProtKB">
        <authorList>
            <consortium name="Ensembl"/>
        </authorList>
    </citation>
    <scope>IDENTIFICATION</scope>
</reference>
<dbReference type="PANTHER" id="PTHR24243">
    <property type="entry name" value="G-PROTEIN COUPLED RECEPTOR"/>
    <property type="match status" value="1"/>
</dbReference>
<name>A0A8C6WFS9_9GOBI</name>
<feature type="domain" description="G-protein coupled receptors family 1 profile" evidence="9">
    <location>
        <begin position="184"/>
        <end position="239"/>
    </location>
</feature>
<dbReference type="PRINTS" id="PR00237">
    <property type="entry name" value="GPCRRHODOPSN"/>
</dbReference>
<dbReference type="Pfam" id="PF00001">
    <property type="entry name" value="7tm_1"/>
    <property type="match status" value="1"/>
</dbReference>
<reference evidence="10" key="2">
    <citation type="submission" date="2025-09" db="UniProtKB">
        <authorList>
            <consortium name="Ensembl"/>
        </authorList>
    </citation>
    <scope>IDENTIFICATION</scope>
</reference>
<accession>A0A8C6WFS9</accession>
<dbReference type="InterPro" id="IPR017452">
    <property type="entry name" value="GPCR_Rhodpsn_7TM"/>
</dbReference>
<dbReference type="Gene3D" id="1.20.1070.10">
    <property type="entry name" value="Rhodopsin 7-helix transmembrane proteins"/>
    <property type="match status" value="2"/>
</dbReference>
<proteinExistence type="predicted"/>
<evidence type="ECO:0000256" key="1">
    <source>
        <dbReference type="ARBA" id="ARBA00004141"/>
    </source>
</evidence>
<dbReference type="GO" id="GO:0008188">
    <property type="term" value="F:neuropeptide receptor activity"/>
    <property type="evidence" value="ECO:0007669"/>
    <property type="project" value="TreeGrafter"/>
</dbReference>
<dbReference type="SUPFAM" id="SSF81321">
    <property type="entry name" value="Family A G protein-coupled receptor-like"/>
    <property type="match status" value="1"/>
</dbReference>
<dbReference type="PROSITE" id="PS50262">
    <property type="entry name" value="G_PROTEIN_RECEP_F1_2"/>
    <property type="match status" value="1"/>
</dbReference>
<evidence type="ECO:0000259" key="9">
    <source>
        <dbReference type="PROSITE" id="PS50262"/>
    </source>
</evidence>
<feature type="transmembrane region" description="Helical" evidence="8">
    <location>
        <begin position="80"/>
        <end position="98"/>
    </location>
</feature>
<organism evidence="10 11">
    <name type="scientific">Neogobius melanostomus</name>
    <name type="common">round goby</name>
    <dbReference type="NCBI Taxonomy" id="47308"/>
    <lineage>
        <taxon>Eukaryota</taxon>
        <taxon>Metazoa</taxon>
        <taxon>Chordata</taxon>
        <taxon>Craniata</taxon>
        <taxon>Vertebrata</taxon>
        <taxon>Euteleostomi</taxon>
        <taxon>Actinopterygii</taxon>
        <taxon>Neopterygii</taxon>
        <taxon>Teleostei</taxon>
        <taxon>Neoteleostei</taxon>
        <taxon>Acanthomorphata</taxon>
        <taxon>Gobiaria</taxon>
        <taxon>Gobiiformes</taxon>
        <taxon>Gobioidei</taxon>
        <taxon>Gobiidae</taxon>
        <taxon>Benthophilinae</taxon>
        <taxon>Neogobiini</taxon>
        <taxon>Neogobius</taxon>
    </lineage>
</organism>
<keyword evidence="6" id="KW-0675">Receptor</keyword>
<evidence type="ECO:0000313" key="10">
    <source>
        <dbReference type="Ensembl" id="ENSNMLP00000004166.1"/>
    </source>
</evidence>
<dbReference type="PANTHER" id="PTHR24243:SF235">
    <property type="entry name" value="NEUROMEDIN-U RECEPTOR 1-RELATED"/>
    <property type="match status" value="1"/>
</dbReference>
<keyword evidence="2 8" id="KW-0812">Transmembrane</keyword>
<dbReference type="Proteomes" id="UP000694523">
    <property type="component" value="Unplaced"/>
</dbReference>
<evidence type="ECO:0000256" key="4">
    <source>
        <dbReference type="ARBA" id="ARBA00023040"/>
    </source>
</evidence>
<dbReference type="AlphaFoldDB" id="A0A8C6WFS9"/>
<evidence type="ECO:0000256" key="3">
    <source>
        <dbReference type="ARBA" id="ARBA00022989"/>
    </source>
</evidence>
<evidence type="ECO:0000256" key="7">
    <source>
        <dbReference type="ARBA" id="ARBA00023224"/>
    </source>
</evidence>
<keyword evidence="5 8" id="KW-0472">Membrane</keyword>
<evidence type="ECO:0000313" key="11">
    <source>
        <dbReference type="Proteomes" id="UP000694523"/>
    </source>
</evidence>
<comment type="subcellular location">
    <subcellularLocation>
        <location evidence="1">Membrane</location>
        <topology evidence="1">Multi-pass membrane protein</topology>
    </subcellularLocation>
</comment>
<keyword evidence="7" id="KW-0807">Transducer</keyword>
<dbReference type="Ensembl" id="ENSNMLT00000004783.1">
    <property type="protein sequence ID" value="ENSNMLP00000004166.1"/>
    <property type="gene ID" value="ENSNMLG00000003068.1"/>
</dbReference>
<dbReference type="InterPro" id="IPR000276">
    <property type="entry name" value="GPCR_Rhodpsn"/>
</dbReference>
<feature type="transmembrane region" description="Helical" evidence="8">
    <location>
        <begin position="222"/>
        <end position="241"/>
    </location>
</feature>
<keyword evidence="11" id="KW-1185">Reference proteome</keyword>
<evidence type="ECO:0000256" key="2">
    <source>
        <dbReference type="ARBA" id="ARBA00022692"/>
    </source>
</evidence>
<keyword evidence="3 8" id="KW-1133">Transmembrane helix</keyword>
<keyword evidence="4" id="KW-0297">G-protein coupled receptor</keyword>
<evidence type="ECO:0000256" key="6">
    <source>
        <dbReference type="ARBA" id="ARBA00023170"/>
    </source>
</evidence>
<sequence length="282" mass="31945">TVLGATLPSTSPIPHFCASLHHLLECLSGGCLGHANPHEPVPAQLTDLLVLLMGMPLELLEMWQSCPFLFGEGGCYFKTFLFETVCFASILNVTALSVESLSTCARVKRVILLLWVMSNTSLHVSFLLTEYTFGYVLIHIFIHYPLKTQVFVFYYHIVLKIFSVSHPHALPPVPCPAPLSRTGVLVVVFSLCWAPFHVDRLMWSFLDTSSKLHLMIFEPMHIVSRVFFYLSSVVNPILYSLRSTRFREMFSHMTCPRYSWPSRSSLTQRSTLTQKEVNNGLS</sequence>